<organism evidence="1">
    <name type="scientific">Podoviridae sp. ctUS21</name>
    <dbReference type="NCBI Taxonomy" id="2826557"/>
    <lineage>
        <taxon>Viruses</taxon>
        <taxon>Duplodnaviria</taxon>
        <taxon>Heunggongvirae</taxon>
        <taxon>Uroviricota</taxon>
        <taxon>Caudoviricetes</taxon>
    </lineage>
</organism>
<sequence length="134" mass="13909">MACRGCGDVVYMTKDQVENYINKLIKDGELQPGLLGCTGVALPKGTQVASCDGTGVSTYLPIKGDGTKNNPVTINLSADNFSVNPITGLVTLKGVVTAADLAELEARVKTLEDALAKFEQLNSIGGARVGAIQP</sequence>
<reference evidence="1" key="1">
    <citation type="journal article" date="2021" name="Proc. Natl. Acad. Sci. U.S.A.">
        <title>A Catalog of Tens of Thousands of Viruses from Human Metagenomes Reveals Hidden Associations with Chronic Diseases.</title>
        <authorList>
            <person name="Tisza M.J."/>
            <person name="Buck C.B."/>
        </authorList>
    </citation>
    <scope>NUCLEOTIDE SEQUENCE</scope>
    <source>
        <strain evidence="1">CtUS21</strain>
    </source>
</reference>
<proteinExistence type="predicted"/>
<protein>
    <submittedName>
        <fullName evidence="1">Uncharacterized protein</fullName>
    </submittedName>
</protein>
<accession>A0A8S5MQH7</accession>
<name>A0A8S5MQH7_9CAUD</name>
<evidence type="ECO:0000313" key="1">
    <source>
        <dbReference type="EMBL" id="DAD84408.1"/>
    </source>
</evidence>
<dbReference type="EMBL" id="BK014959">
    <property type="protein sequence ID" value="DAD84408.1"/>
    <property type="molecule type" value="Genomic_DNA"/>
</dbReference>